<name>A0A6N2YXI0_9ACTN</name>
<protein>
    <recommendedName>
        <fullName evidence="2">Integration host factor-like helix-two turn-helix domain-containing protein</fullName>
    </recommendedName>
</protein>
<feature type="compositionally biased region" description="Basic and acidic residues" evidence="1">
    <location>
        <begin position="14"/>
        <end position="25"/>
    </location>
</feature>
<proteinExistence type="predicted"/>
<dbReference type="EMBL" id="CACRTN010000009">
    <property type="protein sequence ID" value="VYT71755.1"/>
    <property type="molecule type" value="Genomic_DNA"/>
</dbReference>
<dbReference type="AlphaFoldDB" id="A0A6N2YXI0"/>
<accession>A0A6N2YXI0</accession>
<dbReference type="Pfam" id="PF22525">
    <property type="entry name" value="H2TH_5"/>
    <property type="match status" value="1"/>
</dbReference>
<feature type="domain" description="Integration host factor-like helix-two turn-helix" evidence="2">
    <location>
        <begin position="56"/>
        <end position="104"/>
    </location>
</feature>
<organism evidence="3">
    <name type="scientific">Collinsella intestinalis</name>
    <dbReference type="NCBI Taxonomy" id="147207"/>
    <lineage>
        <taxon>Bacteria</taxon>
        <taxon>Bacillati</taxon>
        <taxon>Actinomycetota</taxon>
        <taxon>Coriobacteriia</taxon>
        <taxon>Coriobacteriales</taxon>
        <taxon>Coriobacteriaceae</taxon>
        <taxon>Collinsella</taxon>
    </lineage>
</organism>
<gene>
    <name evidence="3" type="ORF">CILFYP54_01352</name>
</gene>
<feature type="region of interest" description="Disordered" evidence="1">
    <location>
        <begin position="1"/>
        <end position="25"/>
    </location>
</feature>
<dbReference type="GO" id="GO:0003676">
    <property type="term" value="F:nucleic acid binding"/>
    <property type="evidence" value="ECO:0007669"/>
    <property type="project" value="InterPro"/>
</dbReference>
<evidence type="ECO:0000313" key="3">
    <source>
        <dbReference type="EMBL" id="VYT71755.1"/>
    </source>
</evidence>
<sequence length="112" mass="11998">MAGEPAGGLPPMTEEQRREALEKARAARAAAKEARLMLSRGEVDPIDVLQDPEGPFARLRVRSFLTAIPGVGTLIAYRLMDAAGISQNKKVGGLGCRQREALTTKLKTVAGR</sequence>
<dbReference type="NCBIfam" id="NF041260">
    <property type="entry name" value="actino_IHF"/>
    <property type="match status" value="1"/>
</dbReference>
<dbReference type="InterPro" id="IPR047806">
    <property type="entry name" value="IHF_actinobact"/>
</dbReference>
<dbReference type="InterPro" id="IPR010979">
    <property type="entry name" value="Ribosomal_uS13-like_H2TH"/>
</dbReference>
<evidence type="ECO:0000259" key="2">
    <source>
        <dbReference type="Pfam" id="PF22525"/>
    </source>
</evidence>
<dbReference type="Gene3D" id="1.10.8.50">
    <property type="match status" value="1"/>
</dbReference>
<dbReference type="InterPro" id="IPR055201">
    <property type="entry name" value="IHF-like_H2TH"/>
</dbReference>
<reference evidence="3" key="1">
    <citation type="submission" date="2019-11" db="EMBL/GenBank/DDBJ databases">
        <authorList>
            <person name="Feng L."/>
        </authorList>
    </citation>
    <scope>NUCLEOTIDE SEQUENCE</scope>
    <source>
        <strain evidence="3">CintestinalisLFYP54</strain>
    </source>
</reference>
<dbReference type="SUPFAM" id="SSF46946">
    <property type="entry name" value="S13-like H2TH domain"/>
    <property type="match status" value="1"/>
</dbReference>
<evidence type="ECO:0000256" key="1">
    <source>
        <dbReference type="SAM" id="MobiDB-lite"/>
    </source>
</evidence>